<dbReference type="Pfam" id="PF01817">
    <property type="entry name" value="CM_2"/>
    <property type="match status" value="1"/>
</dbReference>
<keyword evidence="4" id="KW-0670">Pyruvate</keyword>
<evidence type="ECO:0000256" key="1">
    <source>
        <dbReference type="ARBA" id="ARBA00012404"/>
    </source>
</evidence>
<dbReference type="InterPro" id="IPR036263">
    <property type="entry name" value="Chorismate_II_sf"/>
</dbReference>
<proteinExistence type="predicted"/>
<organism evidence="3 5">
    <name type="scientific">Sphingobacterium multivorum</name>
    <dbReference type="NCBI Taxonomy" id="28454"/>
    <lineage>
        <taxon>Bacteria</taxon>
        <taxon>Pseudomonadati</taxon>
        <taxon>Bacteroidota</taxon>
        <taxon>Sphingobacteriia</taxon>
        <taxon>Sphingobacteriales</taxon>
        <taxon>Sphingobacteriaceae</taxon>
        <taxon>Sphingobacterium</taxon>
    </lineage>
</organism>
<dbReference type="AlphaFoldDB" id="A0A2X2KQP8"/>
<reference evidence="3 5" key="1">
    <citation type="submission" date="2018-06" db="EMBL/GenBank/DDBJ databases">
        <authorList>
            <consortium name="Pathogen Informatics"/>
            <person name="Doyle S."/>
        </authorList>
    </citation>
    <scope>NUCLEOTIDE SEQUENCE [LARGE SCALE GENOMIC DNA]</scope>
    <source>
        <strain evidence="3 5">NCTC11343</strain>
    </source>
</reference>
<dbReference type="EMBL" id="CABWMV010000024">
    <property type="protein sequence ID" value="VXC80139.1"/>
    <property type="molecule type" value="Genomic_DNA"/>
</dbReference>
<accession>A0A654BIK3</accession>
<keyword evidence="4" id="KW-0456">Lyase</keyword>
<dbReference type="InterPro" id="IPR002701">
    <property type="entry name" value="CM_II_prokaryot"/>
</dbReference>
<dbReference type="GO" id="GO:0046417">
    <property type="term" value="P:chorismate metabolic process"/>
    <property type="evidence" value="ECO:0007669"/>
    <property type="project" value="InterPro"/>
</dbReference>
<gene>
    <name evidence="3" type="ORF">NCTC11343_01040</name>
    <name evidence="4" type="ORF">SPHINGO8BC_50124</name>
</gene>
<evidence type="ECO:0000313" key="6">
    <source>
        <dbReference type="Proteomes" id="UP000432350"/>
    </source>
</evidence>
<dbReference type="Proteomes" id="UP000432350">
    <property type="component" value="Unassembled WGS sequence"/>
</dbReference>
<dbReference type="Gene3D" id="1.20.59.10">
    <property type="entry name" value="Chorismate mutase"/>
    <property type="match status" value="1"/>
</dbReference>
<dbReference type="GO" id="GO:0016829">
    <property type="term" value="F:lyase activity"/>
    <property type="evidence" value="ECO:0007669"/>
    <property type="project" value="UniProtKB-KW"/>
</dbReference>
<dbReference type="InterPro" id="IPR036979">
    <property type="entry name" value="CM_dom_sf"/>
</dbReference>
<feature type="domain" description="Chorismate mutase" evidence="2">
    <location>
        <begin position="16"/>
        <end position="81"/>
    </location>
</feature>
<evidence type="ECO:0000259" key="2">
    <source>
        <dbReference type="Pfam" id="PF01817"/>
    </source>
</evidence>
<dbReference type="Proteomes" id="UP000251241">
    <property type="component" value="Unassembled WGS sequence"/>
</dbReference>
<reference evidence="4 6" key="2">
    <citation type="submission" date="2019-10" db="EMBL/GenBank/DDBJ databases">
        <authorList>
            <person name="Karimi E."/>
        </authorList>
    </citation>
    <scope>NUCLEOTIDE SEQUENCE [LARGE SCALE GENOMIC DNA]</scope>
    <source>
        <strain evidence="4">Sphingobacterium sp. 8BC</strain>
    </source>
</reference>
<evidence type="ECO:0000313" key="3">
    <source>
        <dbReference type="EMBL" id="SPZ84499.1"/>
    </source>
</evidence>
<dbReference type="EMBL" id="UAUU01000002">
    <property type="protein sequence ID" value="SPZ84499.1"/>
    <property type="molecule type" value="Genomic_DNA"/>
</dbReference>
<dbReference type="EC" id="5.4.99.5" evidence="1"/>
<evidence type="ECO:0000313" key="4">
    <source>
        <dbReference type="EMBL" id="VXC80139.1"/>
    </source>
</evidence>
<dbReference type="SUPFAM" id="SSF48600">
    <property type="entry name" value="Chorismate mutase II"/>
    <property type="match status" value="1"/>
</dbReference>
<sequence length="97" mass="11472">MIRPLEYCVNKQHIHDSVDTIDNRIVELLALRKTYIGKGKAFKDEQNEEQHIIRNLGSNYGVLAKRFNLPTEFIQSIFQEIENYINQDFIVKGYEQQ</sequence>
<dbReference type="RefSeq" id="WP_070561610.1">
    <property type="nucleotide sequence ID" value="NZ_CP068086.1"/>
</dbReference>
<protein>
    <recommendedName>
        <fullName evidence="1">chorismate mutase</fullName>
        <ecNumber evidence="1">5.4.99.5</ecNumber>
    </recommendedName>
</protein>
<accession>A0A2X2KQP8</accession>
<evidence type="ECO:0000313" key="5">
    <source>
        <dbReference type="Proteomes" id="UP000251241"/>
    </source>
</evidence>
<name>A0A2X2KQP8_SPHMU</name>